<dbReference type="Gene3D" id="2.60.120.10">
    <property type="entry name" value="Jelly Rolls"/>
    <property type="match status" value="1"/>
</dbReference>
<evidence type="ECO:0000259" key="2">
    <source>
        <dbReference type="Pfam" id="PF05899"/>
    </source>
</evidence>
<organism evidence="3">
    <name type="scientific">Ruegeria sp. PrR005</name>
    <dbReference type="NCBI Taxonomy" id="2706882"/>
    <lineage>
        <taxon>Bacteria</taxon>
        <taxon>Pseudomonadati</taxon>
        <taxon>Pseudomonadota</taxon>
        <taxon>Alphaproteobacteria</taxon>
        <taxon>Rhodobacterales</taxon>
        <taxon>Roseobacteraceae</taxon>
        <taxon>Ruegeria</taxon>
    </lineage>
</organism>
<feature type="domain" description="(S)-ureidoglycine aminohydrolase cupin" evidence="2">
    <location>
        <begin position="37"/>
        <end position="109"/>
    </location>
</feature>
<feature type="region of interest" description="Disordered" evidence="1">
    <location>
        <begin position="1"/>
        <end position="24"/>
    </location>
</feature>
<gene>
    <name evidence="3" type="ORF">G0P99_14595</name>
</gene>
<dbReference type="EMBL" id="JAAGOX010000022">
    <property type="protein sequence ID" value="NDW46194.1"/>
    <property type="molecule type" value="Genomic_DNA"/>
</dbReference>
<comment type="caution">
    <text evidence="3">The sequence shown here is derived from an EMBL/GenBank/DDBJ whole genome shotgun (WGS) entry which is preliminary data.</text>
</comment>
<dbReference type="PANTHER" id="PTHR40943:SF2">
    <property type="entry name" value="(S)-UREIDOGLYCINE AMINOHYDROLASE CUPIN DOMAIN-CONTAINING PROTEIN"/>
    <property type="match status" value="1"/>
</dbReference>
<evidence type="ECO:0000256" key="1">
    <source>
        <dbReference type="SAM" id="MobiDB-lite"/>
    </source>
</evidence>
<dbReference type="InterPro" id="IPR014710">
    <property type="entry name" value="RmlC-like_jellyroll"/>
</dbReference>
<evidence type="ECO:0000313" key="3">
    <source>
        <dbReference type="EMBL" id="NDW46194.1"/>
    </source>
</evidence>
<reference evidence="3" key="1">
    <citation type="submission" date="2020-02" db="EMBL/GenBank/DDBJ databases">
        <title>Delineation of the pyrene-degrading pathway in Roseobacter clade bacteria by genomic analysis.</title>
        <authorList>
            <person name="Zhou H."/>
            <person name="Wang H."/>
        </authorList>
    </citation>
    <scope>NUCLEOTIDE SEQUENCE</scope>
    <source>
        <strain evidence="3">PrR005</strain>
    </source>
</reference>
<proteinExistence type="predicted"/>
<dbReference type="PANTHER" id="PTHR40943">
    <property type="entry name" value="CYTOPLASMIC PROTEIN-RELATED"/>
    <property type="match status" value="1"/>
</dbReference>
<dbReference type="InterPro" id="IPR008579">
    <property type="entry name" value="UGlyAH_Cupin_dom"/>
</dbReference>
<protein>
    <submittedName>
        <fullName evidence="3">Cupin domain-containing protein</fullName>
    </submittedName>
</protein>
<sequence length="113" mass="12828">MSSFYQPVTPEGAGETERPAPDKVLSGDPVFTTWNLEERDGLYCGIWRSTPGKWRISYDEWEYCRILSGHSVLTDADGNEITLRAGDSFMLRPGFSGTWEVIETTTKDYVIRL</sequence>
<dbReference type="AlphaFoldDB" id="A0A6B2NUS9"/>
<dbReference type="SUPFAM" id="SSF51182">
    <property type="entry name" value="RmlC-like cupins"/>
    <property type="match status" value="1"/>
</dbReference>
<dbReference type="InterPro" id="IPR011051">
    <property type="entry name" value="RmlC_Cupin_sf"/>
</dbReference>
<name>A0A6B2NUS9_9RHOB</name>
<dbReference type="RefSeq" id="WP_164131030.1">
    <property type="nucleotide sequence ID" value="NZ_JAAGOX010000022.1"/>
</dbReference>
<accession>A0A6B2NUS9</accession>
<dbReference type="Pfam" id="PF05899">
    <property type="entry name" value="Cupin_3"/>
    <property type="match status" value="1"/>
</dbReference>
<dbReference type="CDD" id="cd02227">
    <property type="entry name" value="cupin_TM1112-like"/>
    <property type="match status" value="1"/>
</dbReference>